<evidence type="ECO:0000313" key="2">
    <source>
        <dbReference type="EMBL" id="EHK55974.1"/>
    </source>
</evidence>
<keyword evidence="1" id="KW-0472">Membrane</keyword>
<organism evidence="2 3">
    <name type="scientific">Mesorhizobium alhagi CCNWXJ12-2</name>
    <dbReference type="NCBI Taxonomy" id="1107882"/>
    <lineage>
        <taxon>Bacteria</taxon>
        <taxon>Pseudomonadati</taxon>
        <taxon>Pseudomonadota</taxon>
        <taxon>Alphaproteobacteria</taxon>
        <taxon>Hyphomicrobiales</taxon>
        <taxon>Phyllobacteriaceae</taxon>
        <taxon>Allomesorhizobium</taxon>
    </lineage>
</organism>
<sequence>MICRDGWTTTDCSAAISSPDELFGFSGSTGDRHTAKRPGEPGLFEIGRPYWAGAGSAGGVASAGGGVAGSVVSAGGVLCVVVLSAVSLHAAMPKRAIAEAEAKINFFITVSS</sequence>
<name>H0HTJ6_9HYPH</name>
<evidence type="ECO:0000313" key="3">
    <source>
        <dbReference type="Proteomes" id="UP000003250"/>
    </source>
</evidence>
<gene>
    <name evidence="2" type="ORF">MAXJ12_17438</name>
</gene>
<keyword evidence="1" id="KW-0812">Transmembrane</keyword>
<proteinExistence type="predicted"/>
<dbReference type="AlphaFoldDB" id="H0HTJ6"/>
<feature type="transmembrane region" description="Helical" evidence="1">
    <location>
        <begin position="67"/>
        <end position="88"/>
    </location>
</feature>
<keyword evidence="3" id="KW-1185">Reference proteome</keyword>
<protein>
    <submittedName>
        <fullName evidence="2">Uncharacterized protein</fullName>
    </submittedName>
</protein>
<dbReference type="Proteomes" id="UP000003250">
    <property type="component" value="Unassembled WGS sequence"/>
</dbReference>
<evidence type="ECO:0000256" key="1">
    <source>
        <dbReference type="SAM" id="Phobius"/>
    </source>
</evidence>
<dbReference type="EMBL" id="AHAM01000140">
    <property type="protein sequence ID" value="EHK55974.1"/>
    <property type="molecule type" value="Genomic_DNA"/>
</dbReference>
<reference evidence="2 3" key="1">
    <citation type="journal article" date="2012" name="J. Bacteriol.">
        <title>Draft Genome Sequence of Mesorhizobium alhagi CCNWXJ12-2T, a Novel Salt-Resistant Species Isolated from the Desert of Northwestern China.</title>
        <authorList>
            <person name="Zhou M."/>
            <person name="Chen W."/>
            <person name="Chen H."/>
            <person name="Wei G."/>
        </authorList>
    </citation>
    <scope>NUCLEOTIDE SEQUENCE [LARGE SCALE GENOMIC DNA]</scope>
    <source>
        <strain evidence="2 3">CCNWXJ12-2</strain>
    </source>
</reference>
<dbReference type="PATRIC" id="fig|1107882.3.peg.3404"/>
<keyword evidence="1" id="KW-1133">Transmembrane helix</keyword>
<accession>H0HTJ6</accession>